<dbReference type="SUPFAM" id="SSF51905">
    <property type="entry name" value="FAD/NAD(P)-binding domain"/>
    <property type="match status" value="1"/>
</dbReference>
<keyword evidence="3 4" id="KW-0560">Oxidoreductase</keyword>
<sequence length="522" mass="56152">MSARRAVVIGGGVAGLHTAALLAREGYDVDLVEQRPTVGGRAGVWEADGFRFDTGPSWYLMPEVFEHAFRLLGTDAATELDLVRLDPAYRVFFEGRGSLDVRTGEAPGAFERVEPGAGAALERYLASARTTYELATDRFLWSTWGREAWTPDLLRRAPRLVQLLSVSLHRYVARRFADPRLRQVLGYPAVFLGTEPRRAPALYHLMSHADLTEGVLYPRGGIGEVVGAFARLAERLGVRVRTSTRATGIHVDREAASAGASRARVRAVEVEGPDGPTVLDAEVVVGAGDLHDLETRLVPADLRTYPERWWARRDPGPGVVLVMLGVRGRVPELAHHSLFFTADWDANFAAIRARTVPEPASMYVCAPSRTDPSVAPAEHENLFVLVPVPADPAIGHGGLDGRGDPVVERVADAAVARLAAWARVPDLAERVVVRRTVGPADFAHDLSAWSGGALGPAHTLRQSAMLRARGASRHVDGLLYAGGSTTPGIGLPMCLISAELVIKRLRGDATTGPLAEPVAVAP</sequence>
<dbReference type="EMBL" id="JAUCGQ010000001">
    <property type="protein sequence ID" value="MDM7853497.1"/>
    <property type="molecule type" value="Genomic_DNA"/>
</dbReference>
<dbReference type="Gene3D" id="3.50.50.60">
    <property type="entry name" value="FAD/NAD(P)-binding domain"/>
    <property type="match status" value="2"/>
</dbReference>
<evidence type="ECO:0000256" key="4">
    <source>
        <dbReference type="RuleBase" id="RU362075"/>
    </source>
</evidence>
<evidence type="ECO:0000259" key="5">
    <source>
        <dbReference type="Pfam" id="PF01593"/>
    </source>
</evidence>
<dbReference type="Pfam" id="PF01593">
    <property type="entry name" value="Amino_oxidase"/>
    <property type="match status" value="1"/>
</dbReference>
<dbReference type="GO" id="GO:0016491">
    <property type="term" value="F:oxidoreductase activity"/>
    <property type="evidence" value="ECO:0007669"/>
    <property type="project" value="UniProtKB-KW"/>
</dbReference>
<keyword evidence="2 4" id="KW-0125">Carotenoid biosynthesis</keyword>
<keyword evidence="7" id="KW-1185">Reference proteome</keyword>
<feature type="domain" description="Amine oxidase" evidence="5">
    <location>
        <begin position="13"/>
        <end position="499"/>
    </location>
</feature>
<organism evidence="6 7">
    <name type="scientific">Cellulomonas alba</name>
    <dbReference type="NCBI Taxonomy" id="3053467"/>
    <lineage>
        <taxon>Bacteria</taxon>
        <taxon>Bacillati</taxon>
        <taxon>Actinomycetota</taxon>
        <taxon>Actinomycetes</taxon>
        <taxon>Micrococcales</taxon>
        <taxon>Cellulomonadaceae</taxon>
        <taxon>Cellulomonas</taxon>
    </lineage>
</organism>
<gene>
    <name evidence="6" type="primary">crtI</name>
    <name evidence="6" type="ORF">QRT04_01020</name>
</gene>
<dbReference type="InterPro" id="IPR002937">
    <property type="entry name" value="Amino_oxidase"/>
</dbReference>
<evidence type="ECO:0000256" key="3">
    <source>
        <dbReference type="ARBA" id="ARBA00023002"/>
    </source>
</evidence>
<dbReference type="InterPro" id="IPR014105">
    <property type="entry name" value="Carotenoid/retinoid_OxRdtase"/>
</dbReference>
<dbReference type="PANTHER" id="PTHR43734">
    <property type="entry name" value="PHYTOENE DESATURASE"/>
    <property type="match status" value="1"/>
</dbReference>
<accession>A0ABT7SBD9</accession>
<comment type="similarity">
    <text evidence="4">Belongs to the carotenoid/retinoid oxidoreductase family.</text>
</comment>
<protein>
    <submittedName>
        <fullName evidence="6">Phytoene desaturase family protein</fullName>
        <ecNumber evidence="6">1.-.-.-</ecNumber>
    </submittedName>
</protein>
<evidence type="ECO:0000313" key="7">
    <source>
        <dbReference type="Proteomes" id="UP001529338"/>
    </source>
</evidence>
<evidence type="ECO:0000313" key="6">
    <source>
        <dbReference type="EMBL" id="MDM7853497.1"/>
    </source>
</evidence>
<evidence type="ECO:0000256" key="1">
    <source>
        <dbReference type="ARBA" id="ARBA00004829"/>
    </source>
</evidence>
<dbReference type="InterPro" id="IPR036188">
    <property type="entry name" value="FAD/NAD-bd_sf"/>
</dbReference>
<comment type="caution">
    <text evidence="6">The sequence shown here is derived from an EMBL/GenBank/DDBJ whole genome shotgun (WGS) entry which is preliminary data.</text>
</comment>
<dbReference type="Proteomes" id="UP001529338">
    <property type="component" value="Unassembled WGS sequence"/>
</dbReference>
<dbReference type="RefSeq" id="WP_289453020.1">
    <property type="nucleotide sequence ID" value="NZ_JAUCGQ010000001.1"/>
</dbReference>
<reference evidence="6 7" key="1">
    <citation type="submission" date="2023-06" db="EMBL/GenBank/DDBJ databases">
        <title>Cellulomonas sp. MW4 Whole genome sequence.</title>
        <authorList>
            <person name="Park S."/>
        </authorList>
    </citation>
    <scope>NUCLEOTIDE SEQUENCE [LARGE SCALE GENOMIC DNA]</scope>
    <source>
        <strain evidence="6 7">MW4</strain>
    </source>
</reference>
<proteinExistence type="inferred from homology"/>
<name>A0ABT7SBD9_9CELL</name>
<comment type="pathway">
    <text evidence="1 4">Carotenoid biosynthesis.</text>
</comment>
<dbReference type="PANTHER" id="PTHR43734:SF1">
    <property type="entry name" value="PHYTOENE DESATURASE"/>
    <property type="match status" value="1"/>
</dbReference>
<dbReference type="NCBIfam" id="TIGR02734">
    <property type="entry name" value="crtI_fam"/>
    <property type="match status" value="1"/>
</dbReference>
<dbReference type="EC" id="1.-.-.-" evidence="6"/>
<evidence type="ECO:0000256" key="2">
    <source>
        <dbReference type="ARBA" id="ARBA00022746"/>
    </source>
</evidence>